<dbReference type="AlphaFoldDB" id="A0A2G5SLW2"/>
<dbReference type="Proteomes" id="UP000230233">
    <property type="component" value="Chromosome X"/>
</dbReference>
<protein>
    <submittedName>
        <fullName evidence="1">Uncharacterized protein</fullName>
    </submittedName>
</protein>
<accession>A0A2G5SLW2</accession>
<gene>
    <name evidence="1" type="primary">Cnig_chr_X.g22679</name>
    <name evidence="1" type="ORF">B9Z55_022679</name>
</gene>
<evidence type="ECO:0000313" key="1">
    <source>
        <dbReference type="EMBL" id="PIC15861.1"/>
    </source>
</evidence>
<proteinExistence type="predicted"/>
<comment type="caution">
    <text evidence="1">The sequence shown here is derived from an EMBL/GenBank/DDBJ whole genome shotgun (WGS) entry which is preliminary data.</text>
</comment>
<organism evidence="1 2">
    <name type="scientific">Caenorhabditis nigoni</name>
    <dbReference type="NCBI Taxonomy" id="1611254"/>
    <lineage>
        <taxon>Eukaryota</taxon>
        <taxon>Metazoa</taxon>
        <taxon>Ecdysozoa</taxon>
        <taxon>Nematoda</taxon>
        <taxon>Chromadorea</taxon>
        <taxon>Rhabditida</taxon>
        <taxon>Rhabditina</taxon>
        <taxon>Rhabditomorpha</taxon>
        <taxon>Rhabditoidea</taxon>
        <taxon>Rhabditidae</taxon>
        <taxon>Peloderinae</taxon>
        <taxon>Caenorhabditis</taxon>
    </lineage>
</organism>
<sequence length="74" mass="8278">MDIYSHSDLICLLENIGCTFVPPLPNLLKKVKTMVHGPHYPESASTIGTFAVLKVLEVSIFVSQLRKKITQRLP</sequence>
<keyword evidence="2" id="KW-1185">Reference proteome</keyword>
<reference evidence="2" key="1">
    <citation type="submission" date="2017-10" db="EMBL/GenBank/DDBJ databases">
        <title>Rapid genome shrinkage in a self-fertile nematode reveals novel sperm competition proteins.</title>
        <authorList>
            <person name="Yin D."/>
            <person name="Schwarz E.M."/>
            <person name="Thomas C.G."/>
            <person name="Felde R.L."/>
            <person name="Korf I.F."/>
            <person name="Cutter A.D."/>
            <person name="Schartner C.M."/>
            <person name="Ralston E.J."/>
            <person name="Meyer B.J."/>
            <person name="Haag E.S."/>
        </authorList>
    </citation>
    <scope>NUCLEOTIDE SEQUENCE [LARGE SCALE GENOMIC DNA]</scope>
    <source>
        <strain evidence="2">JU1422</strain>
    </source>
</reference>
<dbReference type="EMBL" id="PDUG01000006">
    <property type="protein sequence ID" value="PIC15861.1"/>
    <property type="molecule type" value="Genomic_DNA"/>
</dbReference>
<name>A0A2G5SLW2_9PELO</name>
<evidence type="ECO:0000313" key="2">
    <source>
        <dbReference type="Proteomes" id="UP000230233"/>
    </source>
</evidence>